<dbReference type="AlphaFoldDB" id="A0A2G9YRJ2"/>
<dbReference type="CDD" id="cd00071">
    <property type="entry name" value="GMPK"/>
    <property type="match status" value="1"/>
</dbReference>
<evidence type="ECO:0000256" key="2">
    <source>
        <dbReference type="ARBA" id="ARBA00022679"/>
    </source>
</evidence>
<dbReference type="InterPro" id="IPR008144">
    <property type="entry name" value="Guanylate_kin-like_dom"/>
</dbReference>
<evidence type="ECO:0000256" key="3">
    <source>
        <dbReference type="ARBA" id="ARBA00022777"/>
    </source>
</evidence>
<proteinExistence type="inferred from homology"/>
<name>A0A2G9YRJ2_9BACT</name>
<feature type="domain" description="Guanylate kinase-like" evidence="4">
    <location>
        <begin position="6"/>
        <end position="140"/>
    </location>
</feature>
<gene>
    <name evidence="5" type="ORF">COX39_00710</name>
</gene>
<protein>
    <submittedName>
        <fullName evidence="5">Guanylate kinase</fullName>
    </submittedName>
</protein>
<reference evidence="5 6" key="1">
    <citation type="submission" date="2017-09" db="EMBL/GenBank/DDBJ databases">
        <title>Depth-based differentiation of microbial function through sediment-hosted aquifers and enrichment of novel symbionts in the deep terrestrial subsurface.</title>
        <authorList>
            <person name="Probst A.J."/>
            <person name="Ladd B."/>
            <person name="Jarett J.K."/>
            <person name="Geller-Mcgrath D.E."/>
            <person name="Sieber C.M."/>
            <person name="Emerson J.B."/>
            <person name="Anantharaman K."/>
            <person name="Thomas B.C."/>
            <person name="Malmstrom R."/>
            <person name="Stieglmeier M."/>
            <person name="Klingl A."/>
            <person name="Woyke T."/>
            <person name="Ryan C.M."/>
            <person name="Banfield J.F."/>
        </authorList>
    </citation>
    <scope>NUCLEOTIDE SEQUENCE [LARGE SCALE GENOMIC DNA]</scope>
    <source>
        <strain evidence="5">CG23_combo_of_CG06-09_8_20_14_all_40_13</strain>
    </source>
</reference>
<dbReference type="Pfam" id="PF00625">
    <property type="entry name" value="Guanylate_kin"/>
    <property type="match status" value="1"/>
</dbReference>
<dbReference type="Gene3D" id="3.40.50.300">
    <property type="entry name" value="P-loop containing nucleotide triphosphate hydrolases"/>
    <property type="match status" value="1"/>
</dbReference>
<accession>A0A2G9YRJ2</accession>
<evidence type="ECO:0000259" key="4">
    <source>
        <dbReference type="PROSITE" id="PS50052"/>
    </source>
</evidence>
<dbReference type="PANTHER" id="PTHR23117">
    <property type="entry name" value="GUANYLATE KINASE-RELATED"/>
    <property type="match status" value="1"/>
</dbReference>
<dbReference type="EMBL" id="PCRM01000012">
    <property type="protein sequence ID" value="PIP21858.1"/>
    <property type="molecule type" value="Genomic_DNA"/>
</dbReference>
<sequence length="140" mass="16343">MNKQTGNIFIVSGPSGVGKDSIVNAVLKKHSNFSRLITCTSRQPRDGEKSKRTYKFLSEEDFLEKIKFKQFAEWQIVHNNYYGALKEDVDLAFSQNKNLIFDIDVKGALTYKKIYPQCVLIFIKYESLELLKQRLQKRDR</sequence>
<dbReference type="Gene3D" id="3.30.63.10">
    <property type="entry name" value="Guanylate Kinase phosphate binding domain"/>
    <property type="match status" value="1"/>
</dbReference>
<dbReference type="GO" id="GO:0005829">
    <property type="term" value="C:cytosol"/>
    <property type="evidence" value="ECO:0007669"/>
    <property type="project" value="TreeGrafter"/>
</dbReference>
<keyword evidence="2" id="KW-0808">Transferase</keyword>
<dbReference type="SUPFAM" id="SSF52540">
    <property type="entry name" value="P-loop containing nucleoside triphosphate hydrolases"/>
    <property type="match status" value="1"/>
</dbReference>
<dbReference type="InterPro" id="IPR027417">
    <property type="entry name" value="P-loop_NTPase"/>
</dbReference>
<dbReference type="SMART" id="SM00072">
    <property type="entry name" value="GuKc"/>
    <property type="match status" value="1"/>
</dbReference>
<evidence type="ECO:0000313" key="6">
    <source>
        <dbReference type="Proteomes" id="UP000231567"/>
    </source>
</evidence>
<dbReference type="PANTHER" id="PTHR23117:SF13">
    <property type="entry name" value="GUANYLATE KINASE"/>
    <property type="match status" value="1"/>
</dbReference>
<evidence type="ECO:0000256" key="1">
    <source>
        <dbReference type="ARBA" id="ARBA00005790"/>
    </source>
</evidence>
<evidence type="ECO:0000313" key="5">
    <source>
        <dbReference type="EMBL" id="PIP21858.1"/>
    </source>
</evidence>
<comment type="caution">
    <text evidence="5">The sequence shown here is derived from an EMBL/GenBank/DDBJ whole genome shotgun (WGS) entry which is preliminary data.</text>
</comment>
<dbReference type="GO" id="GO:0004385">
    <property type="term" value="F:GMP kinase activity"/>
    <property type="evidence" value="ECO:0007669"/>
    <property type="project" value="TreeGrafter"/>
</dbReference>
<feature type="non-terminal residue" evidence="5">
    <location>
        <position position="140"/>
    </location>
</feature>
<organism evidence="5 6">
    <name type="scientific">Candidatus Nealsonbacteria bacterium CG23_combo_of_CG06-09_8_20_14_all_40_13</name>
    <dbReference type="NCBI Taxonomy" id="1974724"/>
    <lineage>
        <taxon>Bacteria</taxon>
        <taxon>Candidatus Nealsoniibacteriota</taxon>
    </lineage>
</organism>
<dbReference type="Proteomes" id="UP000231567">
    <property type="component" value="Unassembled WGS sequence"/>
</dbReference>
<dbReference type="PROSITE" id="PS50052">
    <property type="entry name" value="GUANYLATE_KINASE_2"/>
    <property type="match status" value="1"/>
</dbReference>
<dbReference type="InterPro" id="IPR008145">
    <property type="entry name" value="GK/Ca_channel_bsu"/>
</dbReference>
<keyword evidence="3 5" id="KW-0418">Kinase</keyword>
<comment type="similarity">
    <text evidence="1">Belongs to the guanylate kinase family.</text>
</comment>